<evidence type="ECO:0000313" key="2">
    <source>
        <dbReference type="EMBL" id="AIR90394.1"/>
    </source>
</evidence>
<dbReference type="InterPro" id="IPR029063">
    <property type="entry name" value="SAM-dependent_MTases_sf"/>
</dbReference>
<dbReference type="OrthoDB" id="6191410at2"/>
<dbReference type="AlphaFoldDB" id="A0A089WT72"/>
<dbReference type="GO" id="GO:0032259">
    <property type="term" value="P:methylation"/>
    <property type="evidence" value="ECO:0007669"/>
    <property type="project" value="UniProtKB-KW"/>
</dbReference>
<dbReference type="EMBL" id="CP009455">
    <property type="protein sequence ID" value="AIR90394.1"/>
    <property type="molecule type" value="Genomic_DNA"/>
</dbReference>
<name>A0A089WT72_9PSED</name>
<dbReference type="STRING" id="157783.LK03_14295"/>
<keyword evidence="2" id="KW-0489">Methyltransferase</keyword>
<evidence type="ECO:0000259" key="1">
    <source>
        <dbReference type="Pfam" id="PF08241"/>
    </source>
</evidence>
<dbReference type="Pfam" id="PF08241">
    <property type="entry name" value="Methyltransf_11"/>
    <property type="match status" value="1"/>
</dbReference>
<dbReference type="Proteomes" id="UP000029493">
    <property type="component" value="Chromosome"/>
</dbReference>
<dbReference type="Gene3D" id="3.40.50.150">
    <property type="entry name" value="Vaccinia Virus protein VP39"/>
    <property type="match status" value="1"/>
</dbReference>
<keyword evidence="2" id="KW-0808">Transferase</keyword>
<keyword evidence="3" id="KW-1185">Reference proteome</keyword>
<gene>
    <name evidence="2" type="ORF">LK03_14295</name>
</gene>
<organism evidence="2 3">
    <name type="scientific">Pseudomonas cremoricolorata</name>
    <dbReference type="NCBI Taxonomy" id="157783"/>
    <lineage>
        <taxon>Bacteria</taxon>
        <taxon>Pseudomonadati</taxon>
        <taxon>Pseudomonadota</taxon>
        <taxon>Gammaproteobacteria</taxon>
        <taxon>Pseudomonadales</taxon>
        <taxon>Pseudomonadaceae</taxon>
        <taxon>Pseudomonas</taxon>
    </lineage>
</organism>
<dbReference type="RefSeq" id="WP_038412995.1">
    <property type="nucleotide sequence ID" value="NZ_CP009455.1"/>
</dbReference>
<reference evidence="2 3" key="1">
    <citation type="submission" date="2014-09" db="EMBL/GenBank/DDBJ databases">
        <authorList>
            <person name="Chan K.-G."/>
        </authorList>
    </citation>
    <scope>NUCLEOTIDE SEQUENCE [LARGE SCALE GENOMIC DNA]</scope>
    <source>
        <strain evidence="2 3">ND07</strain>
    </source>
</reference>
<proteinExistence type="predicted"/>
<evidence type="ECO:0000313" key="3">
    <source>
        <dbReference type="Proteomes" id="UP000029493"/>
    </source>
</evidence>
<dbReference type="SUPFAM" id="SSF53335">
    <property type="entry name" value="S-adenosyl-L-methionine-dependent methyltransferases"/>
    <property type="match status" value="1"/>
</dbReference>
<dbReference type="InterPro" id="IPR013216">
    <property type="entry name" value="Methyltransf_11"/>
</dbReference>
<protein>
    <submittedName>
        <fullName evidence="2">SAM-dependent methyltransferase</fullName>
    </submittedName>
</protein>
<feature type="domain" description="Methyltransferase type 11" evidence="1">
    <location>
        <begin position="81"/>
        <end position="131"/>
    </location>
</feature>
<dbReference type="KEGG" id="psw:LK03_14295"/>
<sequence length="262" mass="28973">MSDEAFAQADAQWLELTAQARDWFDGPVGQLMLREEQALLENELQRFFGGFLVHYGPCAEAPPSAPQVQRTVRLGAPFPGVEIVCEEQAWPLGEHAADVVVLQHGLDFSISPHGLLREAAKAVRPGGHLLIVGINPYSGWGLRHLLGKGALRKARCIGASRVGDWLNLLGFALEKRRFGCYRPPLASPAWQQRMSGWERRAGAWQLGGGGVYVLVARKMVIGLRPLPQERREPMGKLLPLPLAKVNRRRSDAPAMPPRIDNF</sequence>
<accession>A0A089WT72</accession>
<dbReference type="eggNOG" id="COG2226">
    <property type="taxonomic scope" value="Bacteria"/>
</dbReference>
<dbReference type="GO" id="GO:0008757">
    <property type="term" value="F:S-adenosylmethionine-dependent methyltransferase activity"/>
    <property type="evidence" value="ECO:0007669"/>
    <property type="project" value="InterPro"/>
</dbReference>
<dbReference type="CDD" id="cd02440">
    <property type="entry name" value="AdoMet_MTases"/>
    <property type="match status" value="1"/>
</dbReference>